<dbReference type="AlphaFoldDB" id="A0A432ZJ39"/>
<gene>
    <name evidence="2" type="ORF">CWI81_05445</name>
</gene>
<keyword evidence="1" id="KW-0732">Signal</keyword>
<evidence type="ECO:0000313" key="3">
    <source>
        <dbReference type="Proteomes" id="UP000287908"/>
    </source>
</evidence>
<sequence length="176" mass="19982">MKKIIKQVKSGLLNSLAFLLLITTTGAQAQEWTAEGNGKVIYPSGRSEALSFGFGYEKTFDTYQFKAGKAKMRTDEMPPNYILNTIINKEGLIYIGEFADGYFQSFELNIGGHYVAIKPRKDFNEEEPYKHLVVFIDDTSYLLDTTHPSLKFHFNESGIEKINGKGLIRDLSSHRR</sequence>
<name>A0A432ZJ39_9GAMM</name>
<proteinExistence type="predicted"/>
<comment type="caution">
    <text evidence="2">The sequence shown here is derived from an EMBL/GenBank/DDBJ whole genome shotgun (WGS) entry which is preliminary data.</text>
</comment>
<evidence type="ECO:0000313" key="2">
    <source>
        <dbReference type="EMBL" id="RUO77923.1"/>
    </source>
</evidence>
<feature type="signal peptide" evidence="1">
    <location>
        <begin position="1"/>
        <end position="29"/>
    </location>
</feature>
<evidence type="ECO:0000256" key="1">
    <source>
        <dbReference type="SAM" id="SignalP"/>
    </source>
</evidence>
<dbReference type="EMBL" id="PIQF01000001">
    <property type="protein sequence ID" value="RUO77923.1"/>
    <property type="molecule type" value="Genomic_DNA"/>
</dbReference>
<dbReference type="RefSeq" id="WP_126784256.1">
    <property type="nucleotide sequence ID" value="NZ_PIQF01000001.1"/>
</dbReference>
<reference evidence="2 3" key="1">
    <citation type="journal article" date="2011" name="Front. Microbiol.">
        <title>Genomic signatures of strain selection and enhancement in Bacillus atrophaeus var. globigii, a historical biowarfare simulant.</title>
        <authorList>
            <person name="Gibbons H.S."/>
            <person name="Broomall S.M."/>
            <person name="McNew L.A."/>
            <person name="Daligault H."/>
            <person name="Chapman C."/>
            <person name="Bruce D."/>
            <person name="Karavis M."/>
            <person name="Krepps M."/>
            <person name="McGregor P.A."/>
            <person name="Hong C."/>
            <person name="Park K.H."/>
            <person name="Akmal A."/>
            <person name="Feldman A."/>
            <person name="Lin J.S."/>
            <person name="Chang W.E."/>
            <person name="Higgs B.W."/>
            <person name="Demirev P."/>
            <person name="Lindquist J."/>
            <person name="Liem A."/>
            <person name="Fochler E."/>
            <person name="Read T.D."/>
            <person name="Tapia R."/>
            <person name="Johnson S."/>
            <person name="Bishop-Lilly K.A."/>
            <person name="Detter C."/>
            <person name="Han C."/>
            <person name="Sozhamannan S."/>
            <person name="Rosenzweig C.N."/>
            <person name="Skowronski E.W."/>
        </authorList>
    </citation>
    <scope>NUCLEOTIDE SEQUENCE [LARGE SCALE GENOMIC DNA]</scope>
    <source>
        <strain evidence="2 3">CL-SP19</strain>
    </source>
</reference>
<protein>
    <submittedName>
        <fullName evidence="2">Uncharacterized protein</fullName>
    </submittedName>
</protein>
<dbReference type="Proteomes" id="UP000287908">
    <property type="component" value="Unassembled WGS sequence"/>
</dbReference>
<feature type="chain" id="PRO_5018991382" evidence="1">
    <location>
        <begin position="30"/>
        <end position="176"/>
    </location>
</feature>
<dbReference type="OrthoDB" id="6240445at2"/>
<organism evidence="2 3">
    <name type="scientific">Idiomarina seosinensis</name>
    <dbReference type="NCBI Taxonomy" id="281739"/>
    <lineage>
        <taxon>Bacteria</taxon>
        <taxon>Pseudomonadati</taxon>
        <taxon>Pseudomonadota</taxon>
        <taxon>Gammaproteobacteria</taxon>
        <taxon>Alteromonadales</taxon>
        <taxon>Idiomarinaceae</taxon>
        <taxon>Idiomarina</taxon>
    </lineage>
</organism>
<accession>A0A432ZJ39</accession>
<keyword evidence="3" id="KW-1185">Reference proteome</keyword>